<comment type="caution">
    <text evidence="1">The sequence shown here is derived from an EMBL/GenBank/DDBJ whole genome shotgun (WGS) entry which is preliminary data.</text>
</comment>
<keyword evidence="2" id="KW-1185">Reference proteome</keyword>
<sequence>MILDASAGGSLKNRDETEARELVESMAQNEYRATNDRGAKKKGGVLELDTQTALLAQQKLMISQMEAMMKLLSNPQVQTSPIAMKSSQATSNKNHEASIKNIEVQMGQLSRQFSMLQNQGGFGGNTHDNPKNETCNGITLRSREIPERPAVEKPWKKKVNEGEVESKQEVVVENERHEGEVENENMSKEVEISEDEEEEVEKQRERKEKESKKVEKADFVVLDMEEDKNWEPLLLGRPFLATGRALIDVELGELMLRTDGEQILFNVFEAMKQHDDDTQCFRIELVDEVIEDIFKVQHSSSTLEKVLVNSMDNLEDEWEREIELCLSNLNANRIDESPKFENLLEVNDKDQMEEERKAPELKQLPSHLKYVFLSDDASFPAIISSKLTHLEEEKLLRVLKSNKAAMGWTISDLKGISPTFCMHKIKLEAEFKPVVQPQRRLNPTMKEVVKKEVLKLLEAGMIYPISDSAWVSPVHVVPKKGGMTVVKNDKNEFIPSRTVTGWRMCIDYRRLNTATRKDHFPLPFMDQMLERLARQEFYCFLDGYSGYNQITVDPEDQEKTAFTCPFGVFAYRRMPFGLCNAPATFQRCMLAIFSDIMEDTVEVFMDDFSVFDKSFDFCLSNLNDVLKRCISTNLVLNWEKCHFMVREGIVLGHKISSKGIEVDQAKIEVIKELPPPLNVKEVRSFLGHAGFYRRFIKDFSKIAKPLSSLLVKDTVFLFDEACVTAFNCLKAKLVTAPVIVAPQWDLPFELMCDASDYAVGAVLGQHHNKLFHVIYYSSKVLNENQINYTTTEKELLAVVFALEKFRSYLIGSKVIVFTDHSALKYLLTKGDSKPRLLRWMLLLQEFDLEIRDKKGVENVVADHLSRLSNPDVTNKEEAIKCEFPDEKLLAVSEFPWFGDIGNLKASGFIPEEMTAQQKKKLFADSRHYFWDDPFLFKMSNDGMIRRCDWSLKLDDALWAYRTAFKTHLGFSPYQLVYGKACHLLVELEHKAYWAVKQLNMDATLAGRARLLKLNELEEWRERAYENAVLYKARTKRYHDAKLVPKEFHEGQLVLLFNSRLKLFPSKLKSKWSGPFVVKEVFPHGAVEIFKSGEENQSFKARLKTDPVFQRLKVARLEAFNIMGVDSLKLEQESSYFTMRG</sequence>
<evidence type="ECO:0000313" key="2">
    <source>
        <dbReference type="Proteomes" id="UP001177021"/>
    </source>
</evidence>
<dbReference type="Proteomes" id="UP001177021">
    <property type="component" value="Unassembled WGS sequence"/>
</dbReference>
<dbReference type="EMBL" id="CASHSV030000513">
    <property type="protein sequence ID" value="CAJ2666092.1"/>
    <property type="molecule type" value="Genomic_DNA"/>
</dbReference>
<evidence type="ECO:0000313" key="1">
    <source>
        <dbReference type="EMBL" id="CAJ2666092.1"/>
    </source>
</evidence>
<name>A0ACB0LFR9_TRIPR</name>
<organism evidence="1 2">
    <name type="scientific">Trifolium pratense</name>
    <name type="common">Red clover</name>
    <dbReference type="NCBI Taxonomy" id="57577"/>
    <lineage>
        <taxon>Eukaryota</taxon>
        <taxon>Viridiplantae</taxon>
        <taxon>Streptophyta</taxon>
        <taxon>Embryophyta</taxon>
        <taxon>Tracheophyta</taxon>
        <taxon>Spermatophyta</taxon>
        <taxon>Magnoliopsida</taxon>
        <taxon>eudicotyledons</taxon>
        <taxon>Gunneridae</taxon>
        <taxon>Pentapetalae</taxon>
        <taxon>rosids</taxon>
        <taxon>fabids</taxon>
        <taxon>Fabales</taxon>
        <taxon>Fabaceae</taxon>
        <taxon>Papilionoideae</taxon>
        <taxon>50 kb inversion clade</taxon>
        <taxon>NPAAA clade</taxon>
        <taxon>Hologalegina</taxon>
        <taxon>IRL clade</taxon>
        <taxon>Trifolieae</taxon>
        <taxon>Trifolium</taxon>
    </lineage>
</organism>
<accession>A0ACB0LFR9</accession>
<gene>
    <name evidence="1" type="ORF">MILVUS5_LOCUS30951</name>
</gene>
<reference evidence="1" key="1">
    <citation type="submission" date="2023-10" db="EMBL/GenBank/DDBJ databases">
        <authorList>
            <person name="Rodriguez Cubillos JULIANA M."/>
            <person name="De Vega J."/>
        </authorList>
    </citation>
    <scope>NUCLEOTIDE SEQUENCE</scope>
</reference>
<proteinExistence type="predicted"/>
<protein>
    <submittedName>
        <fullName evidence="1">Uncharacterized protein</fullName>
    </submittedName>
</protein>